<dbReference type="EMBL" id="SRLC01000001">
    <property type="protein sequence ID" value="TGE23805.1"/>
    <property type="molecule type" value="Genomic_DNA"/>
</dbReference>
<reference evidence="3 4" key="1">
    <citation type="submission" date="2019-04" db="EMBL/GenBank/DDBJ databases">
        <authorList>
            <person name="Feng G."/>
            <person name="Zhang J."/>
            <person name="Zhu H."/>
        </authorList>
    </citation>
    <scope>NUCLEOTIDE SEQUENCE [LARGE SCALE GENOMIC DNA]</scope>
    <source>
        <strain evidence="3 4">JCM 31653</strain>
    </source>
</reference>
<feature type="domain" description="Beta-lactamase-related" evidence="2">
    <location>
        <begin position="32"/>
        <end position="339"/>
    </location>
</feature>
<dbReference type="Gene3D" id="3.40.710.10">
    <property type="entry name" value="DD-peptidase/beta-lactamase superfamily"/>
    <property type="match status" value="1"/>
</dbReference>
<dbReference type="RefSeq" id="WP_135460755.1">
    <property type="nucleotide sequence ID" value="NZ_SRLC01000001.1"/>
</dbReference>
<feature type="signal peptide" evidence="1">
    <location>
        <begin position="1"/>
        <end position="18"/>
    </location>
</feature>
<dbReference type="PANTHER" id="PTHR46825:SF9">
    <property type="entry name" value="BETA-LACTAMASE-RELATED DOMAIN-CONTAINING PROTEIN"/>
    <property type="match status" value="1"/>
</dbReference>
<feature type="chain" id="PRO_5021365732" evidence="1">
    <location>
        <begin position="19"/>
        <end position="361"/>
    </location>
</feature>
<gene>
    <name evidence="3" type="ORF">E5K00_00900</name>
</gene>
<evidence type="ECO:0000313" key="4">
    <source>
        <dbReference type="Proteomes" id="UP000297549"/>
    </source>
</evidence>
<dbReference type="SUPFAM" id="SSF56601">
    <property type="entry name" value="beta-lactamase/transpeptidase-like"/>
    <property type="match status" value="1"/>
</dbReference>
<comment type="caution">
    <text evidence="3">The sequence shown here is derived from an EMBL/GenBank/DDBJ whole genome shotgun (WGS) entry which is preliminary data.</text>
</comment>
<dbReference type="InterPro" id="IPR001466">
    <property type="entry name" value="Beta-lactam-related"/>
</dbReference>
<keyword evidence="4" id="KW-1185">Reference proteome</keyword>
<evidence type="ECO:0000313" key="3">
    <source>
        <dbReference type="EMBL" id="TGE23805.1"/>
    </source>
</evidence>
<accession>A0A4Z0Q292</accession>
<keyword evidence="3" id="KW-0378">Hydrolase</keyword>
<protein>
    <submittedName>
        <fullName evidence="3">Class A beta-lactamase-related serine hydrolase</fullName>
    </submittedName>
</protein>
<dbReference type="Pfam" id="PF00144">
    <property type="entry name" value="Beta-lactamase"/>
    <property type="match status" value="1"/>
</dbReference>
<organism evidence="3 4">
    <name type="scientific">Hymenobacter aquaticus</name>
    <dbReference type="NCBI Taxonomy" id="1867101"/>
    <lineage>
        <taxon>Bacteria</taxon>
        <taxon>Pseudomonadati</taxon>
        <taxon>Bacteroidota</taxon>
        <taxon>Cytophagia</taxon>
        <taxon>Cytophagales</taxon>
        <taxon>Hymenobacteraceae</taxon>
        <taxon>Hymenobacter</taxon>
    </lineage>
</organism>
<keyword evidence="1" id="KW-0732">Signal</keyword>
<dbReference type="GO" id="GO:0016787">
    <property type="term" value="F:hydrolase activity"/>
    <property type="evidence" value="ECO:0007669"/>
    <property type="project" value="UniProtKB-KW"/>
</dbReference>
<dbReference type="PANTHER" id="PTHR46825">
    <property type="entry name" value="D-ALANYL-D-ALANINE-CARBOXYPEPTIDASE/ENDOPEPTIDASE AMPH"/>
    <property type="match status" value="1"/>
</dbReference>
<proteinExistence type="predicted"/>
<dbReference type="Proteomes" id="UP000297549">
    <property type="component" value="Unassembled WGS sequence"/>
</dbReference>
<evidence type="ECO:0000259" key="2">
    <source>
        <dbReference type="Pfam" id="PF00144"/>
    </source>
</evidence>
<evidence type="ECO:0000256" key="1">
    <source>
        <dbReference type="SAM" id="SignalP"/>
    </source>
</evidence>
<dbReference type="OrthoDB" id="9793489at2"/>
<name>A0A4Z0Q292_9BACT</name>
<dbReference type="AlphaFoldDB" id="A0A4Z0Q292"/>
<sequence>MSRFFLLILLLVTTPAGAQRSLTALVEAEYRAGHFNGTLLAVKDGRVVAQVSKGYANFQFSVPVTADTRFPIASMTKLFTAVLTLQLVDQAVLKLEDKAAAYVPDLPPACHSITIADLLTHRSGLRNEPSTQVYQARYSTAEFVRKFVAKDEGKAPAFNYNNIDYILLTRILEVVSGQTYGQLLRQRILAPLQMQNSGLVQEARITPHLAYGYHNYTFGAGSSRDTLRNDAPKYLSNYAGAGAMYSTAADLYKLVRALQTRALLSATASSLLLKPQPTGYVEQARGYPTLGFYYNDRTFPKPVVERRGSIDGFNSVLLTDPDFTRVIIILNNTDTGDLEKLGDLAYKALDYLAPTSSPPTK</sequence>
<dbReference type="InterPro" id="IPR050491">
    <property type="entry name" value="AmpC-like"/>
</dbReference>
<dbReference type="InterPro" id="IPR012338">
    <property type="entry name" value="Beta-lactam/transpept-like"/>
</dbReference>